<proteinExistence type="predicted"/>
<sequence>MQALNGLKEFSLNDPAQKRKLAEFYNYKGVEQADEGNLMEALNYFNKALQIDPMCKEALFNRATIKADLGEFEEARKDFYKIGKINLQEKSDNPIQSFITNQTPKINFF</sequence>
<protein>
    <submittedName>
        <fullName evidence="2">TPR repeat protein</fullName>
    </submittedName>
</protein>
<dbReference type="Pfam" id="PF13181">
    <property type="entry name" value="TPR_8"/>
    <property type="match status" value="1"/>
</dbReference>
<dbReference type="SUPFAM" id="SSF48452">
    <property type="entry name" value="TPR-like"/>
    <property type="match status" value="1"/>
</dbReference>
<keyword evidence="3" id="KW-1185">Reference proteome</keyword>
<dbReference type="STRING" id="945713.IALB_0150"/>
<dbReference type="PROSITE" id="PS50005">
    <property type="entry name" value="TPR"/>
    <property type="match status" value="1"/>
</dbReference>
<dbReference type="Gene3D" id="1.25.40.10">
    <property type="entry name" value="Tetratricopeptide repeat domain"/>
    <property type="match status" value="1"/>
</dbReference>
<evidence type="ECO:0000256" key="1">
    <source>
        <dbReference type="PROSITE-ProRule" id="PRU00339"/>
    </source>
</evidence>
<evidence type="ECO:0000313" key="2">
    <source>
        <dbReference type="EMBL" id="AFH47862.1"/>
    </source>
</evidence>
<dbReference type="RefSeq" id="WP_014559022.1">
    <property type="nucleotide sequence ID" value="NC_017464.1"/>
</dbReference>
<dbReference type="InterPro" id="IPR011990">
    <property type="entry name" value="TPR-like_helical_dom_sf"/>
</dbReference>
<dbReference type="InterPro" id="IPR019734">
    <property type="entry name" value="TPR_rpt"/>
</dbReference>
<dbReference type="KEGG" id="ial:IALB_0150"/>
<organism evidence="2 3">
    <name type="scientific">Ignavibacterium album (strain DSM 19864 / JCM 16511 / NBRC 101810 / Mat9-16)</name>
    <dbReference type="NCBI Taxonomy" id="945713"/>
    <lineage>
        <taxon>Bacteria</taxon>
        <taxon>Pseudomonadati</taxon>
        <taxon>Ignavibacteriota</taxon>
        <taxon>Ignavibacteria</taxon>
        <taxon>Ignavibacteriales</taxon>
        <taxon>Ignavibacteriaceae</taxon>
        <taxon>Ignavibacterium</taxon>
    </lineage>
</organism>
<dbReference type="Pfam" id="PF00515">
    <property type="entry name" value="TPR_1"/>
    <property type="match status" value="1"/>
</dbReference>
<dbReference type="OrthoDB" id="1523318at2"/>
<dbReference type="HOGENOM" id="CLU_2180286_0_0_10"/>
<gene>
    <name evidence="2" type="ordered locus">IALB_0150</name>
</gene>
<name>I0AFV5_IGNAJ</name>
<feature type="repeat" description="TPR" evidence="1">
    <location>
        <begin position="22"/>
        <end position="55"/>
    </location>
</feature>
<dbReference type="Proteomes" id="UP000007394">
    <property type="component" value="Chromosome"/>
</dbReference>
<dbReference type="SMART" id="SM00028">
    <property type="entry name" value="TPR"/>
    <property type="match status" value="2"/>
</dbReference>
<accession>I0AFV5</accession>
<dbReference type="AlphaFoldDB" id="I0AFV5"/>
<dbReference type="eggNOG" id="COG0457">
    <property type="taxonomic scope" value="Bacteria"/>
</dbReference>
<dbReference type="EMBL" id="CP003418">
    <property type="protein sequence ID" value="AFH47862.1"/>
    <property type="molecule type" value="Genomic_DNA"/>
</dbReference>
<evidence type="ECO:0000313" key="3">
    <source>
        <dbReference type="Proteomes" id="UP000007394"/>
    </source>
</evidence>
<reference evidence="2 3" key="1">
    <citation type="journal article" date="2012" name="Front. Microbiol.">
        <title>Complete genome of Ignavibacterium album, a metabolically versatile, flagellated, facultative anaerobe from the phylum Chlorobi.</title>
        <authorList>
            <person name="Liu Z."/>
            <person name="Frigaard N.-U."/>
            <person name="Vogl K."/>
            <person name="Iino T."/>
            <person name="Ohkuma M."/>
            <person name="Overmann J."/>
            <person name="Bryant D.A."/>
        </authorList>
    </citation>
    <scope>NUCLEOTIDE SEQUENCE [LARGE SCALE GENOMIC DNA]</scope>
    <source>
        <strain evidence="3">DSM 19864 / JCM 16511 / NBRC 101810 / Mat9-16</strain>
    </source>
</reference>
<keyword evidence="1" id="KW-0802">TPR repeat</keyword>